<dbReference type="Gene3D" id="1.10.443.10">
    <property type="entry name" value="Intergrase catalytic core"/>
    <property type="match status" value="1"/>
</dbReference>
<feature type="domain" description="Tyr recombinase" evidence="2">
    <location>
        <begin position="2"/>
        <end position="219"/>
    </location>
</feature>
<dbReference type="InterPro" id="IPR013762">
    <property type="entry name" value="Integrase-like_cat_sf"/>
</dbReference>
<dbReference type="InterPro" id="IPR011010">
    <property type="entry name" value="DNA_brk_join_enz"/>
</dbReference>
<dbReference type="EMBL" id="JQIM01000007">
    <property type="protein sequence ID" value="KGX17093.1"/>
    <property type="molecule type" value="Genomic_DNA"/>
</dbReference>
<dbReference type="SUPFAM" id="SSF56349">
    <property type="entry name" value="DNA breaking-rejoining enzymes"/>
    <property type="match status" value="1"/>
</dbReference>
<dbReference type="GO" id="GO:0003677">
    <property type="term" value="F:DNA binding"/>
    <property type="evidence" value="ECO:0007669"/>
    <property type="project" value="InterPro"/>
</dbReference>
<evidence type="ECO:0000256" key="1">
    <source>
        <dbReference type="ARBA" id="ARBA00023172"/>
    </source>
</evidence>
<comment type="caution">
    <text evidence="3">The sequence shown here is derived from an EMBL/GenBank/DDBJ whole genome shotgun (WGS) entry which is preliminary data.</text>
</comment>
<name>A0AA40JIU0_BURPE</name>
<dbReference type="InterPro" id="IPR002104">
    <property type="entry name" value="Integrase_catalytic"/>
</dbReference>
<dbReference type="AlphaFoldDB" id="A0AA40JIU0"/>
<evidence type="ECO:0000313" key="3">
    <source>
        <dbReference type="EMBL" id="KGX17093.1"/>
    </source>
</evidence>
<sequence>MAKPPVVEPHQLRHALKVAAVTGHSPVRDVALLFLFYGTGLMPNEAAKLLVSDYLEMNGAVRIDSAVRAEIAFNGKVRPLIWANTRTCQAIDDYLAYRLVARHGVTTTAAAYRELAPRGPLFMSSDGEPFTFTRRITGSGAISYSCETLTEIVRRLHQQAGIEGGNASATRRTFTVRLHRDCRSLKLIQELIGVSSLSAVKNLIDGDPVRLSAIVRGVI</sequence>
<organism evidence="3 4">
    <name type="scientific">Burkholderia pseudomallei</name>
    <name type="common">Pseudomonas pseudomallei</name>
    <dbReference type="NCBI Taxonomy" id="28450"/>
    <lineage>
        <taxon>Bacteria</taxon>
        <taxon>Pseudomonadati</taxon>
        <taxon>Pseudomonadota</taxon>
        <taxon>Betaproteobacteria</taxon>
        <taxon>Burkholderiales</taxon>
        <taxon>Burkholderiaceae</taxon>
        <taxon>Burkholderia</taxon>
        <taxon>pseudomallei group</taxon>
    </lineage>
</organism>
<gene>
    <name evidence="3" type="ORF">Y036_6163</name>
</gene>
<dbReference type="RefSeq" id="WP_038740787.1">
    <property type="nucleotide sequence ID" value="NZ_KN323090.1"/>
</dbReference>
<evidence type="ECO:0000313" key="4">
    <source>
        <dbReference type="Proteomes" id="UP000030475"/>
    </source>
</evidence>
<protein>
    <submittedName>
        <fullName evidence="3">Phage integrase family protein</fullName>
    </submittedName>
</protein>
<reference evidence="3 4" key="1">
    <citation type="submission" date="2014-08" db="EMBL/GenBank/DDBJ databases">
        <authorList>
            <person name="Bunnell A."/>
            <person name="Chain P.S."/>
            <person name="Chertkov O."/>
            <person name="Currie B.J."/>
            <person name="Daligault H.E."/>
            <person name="Davenport K.W."/>
            <person name="Davis C."/>
            <person name="Gleasner C.D."/>
            <person name="Johnson S.L."/>
            <person name="Kaestli M."/>
            <person name="Koren S."/>
            <person name="Kunde Y.A."/>
            <person name="Mayo M."/>
            <person name="McMurry K.K."/>
            <person name="Price E.P."/>
            <person name="Reitenga K.G."/>
            <person name="Robison R."/>
            <person name="Rosovitz M.J."/>
            <person name="Sarovich D.S."/>
            <person name="Teshima H."/>
        </authorList>
    </citation>
    <scope>NUCLEOTIDE SEQUENCE [LARGE SCALE GENOMIC DNA]</scope>
    <source>
        <strain evidence="3 4">MSHR44</strain>
    </source>
</reference>
<dbReference type="Proteomes" id="UP000030475">
    <property type="component" value="Unassembled WGS sequence"/>
</dbReference>
<dbReference type="GO" id="GO:0006310">
    <property type="term" value="P:DNA recombination"/>
    <property type="evidence" value="ECO:0007669"/>
    <property type="project" value="UniProtKB-KW"/>
</dbReference>
<accession>A0AA40JIU0</accession>
<dbReference type="GO" id="GO:0015074">
    <property type="term" value="P:DNA integration"/>
    <property type="evidence" value="ECO:0007669"/>
    <property type="project" value="InterPro"/>
</dbReference>
<proteinExistence type="predicted"/>
<dbReference type="PROSITE" id="PS51898">
    <property type="entry name" value="TYR_RECOMBINASE"/>
    <property type="match status" value="1"/>
</dbReference>
<keyword evidence="1" id="KW-0233">DNA recombination</keyword>
<dbReference type="Pfam" id="PF00589">
    <property type="entry name" value="Phage_integrase"/>
    <property type="match status" value="1"/>
</dbReference>
<evidence type="ECO:0000259" key="2">
    <source>
        <dbReference type="PROSITE" id="PS51898"/>
    </source>
</evidence>